<keyword evidence="3" id="KW-1003">Cell membrane</keyword>
<comment type="caution">
    <text evidence="13">The sequence shown here is derived from an EMBL/GenBank/DDBJ whole genome shotgun (WGS) entry which is preliminary data.</text>
</comment>
<dbReference type="AlphaFoldDB" id="A0A371NXL0"/>
<dbReference type="GO" id="GO:0140359">
    <property type="term" value="F:ABC-type transporter activity"/>
    <property type="evidence" value="ECO:0007669"/>
    <property type="project" value="InterPro"/>
</dbReference>
<evidence type="ECO:0000256" key="2">
    <source>
        <dbReference type="ARBA" id="ARBA00022448"/>
    </source>
</evidence>
<name>A0A371NXL0_9MICO</name>
<sequence length="605" mass="65156">MGGVRRPDALLPQLGTLLRVTGASPRRWMTLTVIASVVLAGLDMLGVAAMVPLMQLATTDGAPEGAFLDWLVGVTGTSELSVLLPLVAALVAGLFIVKSAGSLAFRWWMLGRTTKISALASAELMNRYVLSPYSAHRQRRLSELYRNINDSTAQASSVLLALVTLCSDVLVLAAITLVLAFSSPILVTVFAIALFGFLVFGVQRVLRAKQLRIGEEMSEAGLQAWQSLMPGMEGFRETRLTSSGELFVGGFRSAKLRGARASREMAFLSDIPRYLLEVIFIFAILGIAGLMFLLGQTEMVIPILGLFAAASMRALPTMNRVSGNIATMRTGQAGLRIMVTSLDELAKGGRHEEHPRDDHPYSGDIELERVSFQYADAESPVLEDLSLTIAKNSTVAFTGGSGAGKSTILDLVLGLLEPTQGTISCGGRLIDDDLAAWHAGLGVVPQEVFLTSDTIAANIAFGERADRVDLERVREVARLAQLDSVLEGLPDGLDTKVGDRGVRLSGGQRQRVGLARALYRRPRVLVLDEATSALDNATEHEIAQTLRGLQGTMTIIIVAHRLSTVRASDRLFFLREGRVAAAGTFDEVRDQDAEFARLVELGSLD</sequence>
<dbReference type="Proteomes" id="UP000262172">
    <property type="component" value="Unassembled WGS sequence"/>
</dbReference>
<evidence type="ECO:0000313" key="13">
    <source>
        <dbReference type="EMBL" id="REJ08026.1"/>
    </source>
</evidence>
<evidence type="ECO:0000256" key="6">
    <source>
        <dbReference type="ARBA" id="ARBA00022840"/>
    </source>
</evidence>
<dbReference type="InterPro" id="IPR003439">
    <property type="entry name" value="ABC_transporter-like_ATP-bd"/>
</dbReference>
<evidence type="ECO:0000256" key="7">
    <source>
        <dbReference type="ARBA" id="ARBA00022989"/>
    </source>
</evidence>
<dbReference type="InterPro" id="IPR036640">
    <property type="entry name" value="ABC1_TM_sf"/>
</dbReference>
<dbReference type="PROSITE" id="PS50893">
    <property type="entry name" value="ABC_TRANSPORTER_2"/>
    <property type="match status" value="1"/>
</dbReference>
<dbReference type="Gene3D" id="3.40.50.300">
    <property type="entry name" value="P-loop containing nucleotide triphosphate hydrolases"/>
    <property type="match status" value="1"/>
</dbReference>
<reference evidence="13 14" key="1">
    <citation type="submission" date="2018-08" db="EMBL/GenBank/DDBJ databases">
        <title>Isolation, diversity and antifungal activity of Actinobacteria from cow dung.</title>
        <authorList>
            <person name="Ling L."/>
        </authorList>
    </citation>
    <scope>NUCLEOTIDE SEQUENCE [LARGE SCALE GENOMIC DNA]</scope>
    <source>
        <strain evidence="13 14">NEAU-LLE</strain>
    </source>
</reference>
<dbReference type="PROSITE" id="PS00211">
    <property type="entry name" value="ABC_TRANSPORTER_1"/>
    <property type="match status" value="1"/>
</dbReference>
<keyword evidence="14" id="KW-1185">Reference proteome</keyword>
<evidence type="ECO:0000256" key="4">
    <source>
        <dbReference type="ARBA" id="ARBA00022692"/>
    </source>
</evidence>
<dbReference type="InterPro" id="IPR017871">
    <property type="entry name" value="ABC_transporter-like_CS"/>
</dbReference>
<dbReference type="RefSeq" id="WP_116240638.1">
    <property type="nucleotide sequence ID" value="NZ_QUAB01000013.1"/>
</dbReference>
<dbReference type="GO" id="GO:0005886">
    <property type="term" value="C:plasma membrane"/>
    <property type="evidence" value="ECO:0007669"/>
    <property type="project" value="UniProtKB-SubCell"/>
</dbReference>
<dbReference type="GO" id="GO:0034040">
    <property type="term" value="F:ATPase-coupled lipid transmembrane transporter activity"/>
    <property type="evidence" value="ECO:0007669"/>
    <property type="project" value="TreeGrafter"/>
</dbReference>
<evidence type="ECO:0000259" key="11">
    <source>
        <dbReference type="PROSITE" id="PS50893"/>
    </source>
</evidence>
<dbReference type="OrthoDB" id="9806127at2"/>
<keyword evidence="7 10" id="KW-1133">Transmembrane helix</keyword>
<keyword evidence="6 13" id="KW-0067">ATP-binding</keyword>
<dbReference type="SMART" id="SM00382">
    <property type="entry name" value="AAA"/>
    <property type="match status" value="1"/>
</dbReference>
<feature type="transmembrane region" description="Helical" evidence="10">
    <location>
        <begin position="28"/>
        <end position="51"/>
    </location>
</feature>
<evidence type="ECO:0000256" key="10">
    <source>
        <dbReference type="SAM" id="Phobius"/>
    </source>
</evidence>
<dbReference type="PANTHER" id="PTHR24221:SF632">
    <property type="entry name" value="ATP-DEPENDENT LIPID A-CORE FLIPPASE"/>
    <property type="match status" value="1"/>
</dbReference>
<dbReference type="FunFam" id="3.40.50.300:FF:000299">
    <property type="entry name" value="ABC transporter ATP-binding protein/permease"/>
    <property type="match status" value="1"/>
</dbReference>
<dbReference type="GO" id="GO:0005524">
    <property type="term" value="F:ATP binding"/>
    <property type="evidence" value="ECO:0007669"/>
    <property type="project" value="UniProtKB-KW"/>
</dbReference>
<keyword evidence="2" id="KW-0813">Transport</keyword>
<dbReference type="InterPro" id="IPR011527">
    <property type="entry name" value="ABC1_TM_dom"/>
</dbReference>
<evidence type="ECO:0000256" key="8">
    <source>
        <dbReference type="ARBA" id="ARBA00023136"/>
    </source>
</evidence>
<evidence type="ECO:0000256" key="9">
    <source>
        <dbReference type="ARBA" id="ARBA00061644"/>
    </source>
</evidence>
<evidence type="ECO:0000256" key="3">
    <source>
        <dbReference type="ARBA" id="ARBA00022475"/>
    </source>
</evidence>
<evidence type="ECO:0000256" key="5">
    <source>
        <dbReference type="ARBA" id="ARBA00022741"/>
    </source>
</evidence>
<feature type="domain" description="ABC transporter" evidence="11">
    <location>
        <begin position="365"/>
        <end position="601"/>
    </location>
</feature>
<dbReference type="PANTHER" id="PTHR24221">
    <property type="entry name" value="ATP-BINDING CASSETTE SUB-FAMILY B"/>
    <property type="match status" value="1"/>
</dbReference>
<dbReference type="Pfam" id="PF00005">
    <property type="entry name" value="ABC_tran"/>
    <property type="match status" value="1"/>
</dbReference>
<feature type="transmembrane region" description="Helical" evidence="10">
    <location>
        <begin position="185"/>
        <end position="202"/>
    </location>
</feature>
<protein>
    <submittedName>
        <fullName evidence="13">ABC transporter ATP-binding protein</fullName>
    </submittedName>
</protein>
<dbReference type="SUPFAM" id="SSF52540">
    <property type="entry name" value="P-loop containing nucleoside triphosphate hydrolases"/>
    <property type="match status" value="1"/>
</dbReference>
<dbReference type="SUPFAM" id="SSF90123">
    <property type="entry name" value="ABC transporter transmembrane region"/>
    <property type="match status" value="1"/>
</dbReference>
<gene>
    <name evidence="13" type="ORF">DY023_01820</name>
</gene>
<dbReference type="InterPro" id="IPR039421">
    <property type="entry name" value="Type_1_exporter"/>
</dbReference>
<evidence type="ECO:0000259" key="12">
    <source>
        <dbReference type="PROSITE" id="PS50929"/>
    </source>
</evidence>
<dbReference type="GO" id="GO:0016887">
    <property type="term" value="F:ATP hydrolysis activity"/>
    <property type="evidence" value="ECO:0007669"/>
    <property type="project" value="InterPro"/>
</dbReference>
<proteinExistence type="inferred from homology"/>
<keyword evidence="4 10" id="KW-0812">Transmembrane</keyword>
<keyword evidence="5" id="KW-0547">Nucleotide-binding</keyword>
<comment type="similarity">
    <text evidence="9">Belongs to the ABC transporter superfamily. Lipid exporter (TC 3.A.1.106) family.</text>
</comment>
<feature type="transmembrane region" description="Helical" evidence="10">
    <location>
        <begin position="158"/>
        <end position="179"/>
    </location>
</feature>
<dbReference type="EMBL" id="QUAB01000013">
    <property type="protein sequence ID" value="REJ08026.1"/>
    <property type="molecule type" value="Genomic_DNA"/>
</dbReference>
<feature type="transmembrane region" description="Helical" evidence="10">
    <location>
        <begin position="82"/>
        <end position="105"/>
    </location>
</feature>
<feature type="transmembrane region" description="Helical" evidence="10">
    <location>
        <begin position="274"/>
        <end position="293"/>
    </location>
</feature>
<evidence type="ECO:0000256" key="1">
    <source>
        <dbReference type="ARBA" id="ARBA00004651"/>
    </source>
</evidence>
<feature type="domain" description="ABC transmembrane type-1" evidence="12">
    <location>
        <begin position="65"/>
        <end position="330"/>
    </location>
</feature>
<organism evidence="13 14">
    <name type="scientific">Microbacterium bovistercoris</name>
    <dbReference type="NCBI Taxonomy" id="2293570"/>
    <lineage>
        <taxon>Bacteria</taxon>
        <taxon>Bacillati</taxon>
        <taxon>Actinomycetota</taxon>
        <taxon>Actinomycetes</taxon>
        <taxon>Micrococcales</taxon>
        <taxon>Microbacteriaceae</taxon>
        <taxon>Microbacterium</taxon>
    </lineage>
</organism>
<keyword evidence="8 10" id="KW-0472">Membrane</keyword>
<dbReference type="Gene3D" id="1.20.1560.10">
    <property type="entry name" value="ABC transporter type 1, transmembrane domain"/>
    <property type="match status" value="1"/>
</dbReference>
<dbReference type="InterPro" id="IPR003593">
    <property type="entry name" value="AAA+_ATPase"/>
</dbReference>
<comment type="subcellular location">
    <subcellularLocation>
        <location evidence="1">Cell membrane</location>
        <topology evidence="1">Multi-pass membrane protein</topology>
    </subcellularLocation>
</comment>
<dbReference type="PROSITE" id="PS50929">
    <property type="entry name" value="ABC_TM1F"/>
    <property type="match status" value="1"/>
</dbReference>
<dbReference type="InterPro" id="IPR027417">
    <property type="entry name" value="P-loop_NTPase"/>
</dbReference>
<accession>A0A371NXL0</accession>
<evidence type="ECO:0000313" key="14">
    <source>
        <dbReference type="Proteomes" id="UP000262172"/>
    </source>
</evidence>